<dbReference type="InterPro" id="IPR008271">
    <property type="entry name" value="Ser/Thr_kinase_AS"/>
</dbReference>
<dbReference type="InterPro" id="IPR000719">
    <property type="entry name" value="Prot_kinase_dom"/>
</dbReference>
<evidence type="ECO:0000313" key="5">
    <source>
        <dbReference type="Proteomes" id="UP000266841"/>
    </source>
</evidence>
<proteinExistence type="predicted"/>
<reference evidence="4 5" key="1">
    <citation type="journal article" date="2012" name="Genome Biol.">
        <title>Genome and low-iron response of an oceanic diatom adapted to chronic iron limitation.</title>
        <authorList>
            <person name="Lommer M."/>
            <person name="Specht M."/>
            <person name="Roy A.S."/>
            <person name="Kraemer L."/>
            <person name="Andreson R."/>
            <person name="Gutowska M.A."/>
            <person name="Wolf J."/>
            <person name="Bergner S.V."/>
            <person name="Schilhabel M.B."/>
            <person name="Klostermeier U.C."/>
            <person name="Beiko R.G."/>
            <person name="Rosenstiel P."/>
            <person name="Hippler M."/>
            <person name="Laroche J."/>
        </authorList>
    </citation>
    <scope>NUCLEOTIDE SEQUENCE [LARGE SCALE GENOMIC DNA]</scope>
    <source>
        <strain evidence="4 5">CCMP1005</strain>
    </source>
</reference>
<feature type="domain" description="Protein kinase" evidence="3">
    <location>
        <begin position="38"/>
        <end position="323"/>
    </location>
</feature>
<dbReference type="GO" id="GO:0004672">
    <property type="term" value="F:protein kinase activity"/>
    <property type="evidence" value="ECO:0007669"/>
    <property type="project" value="InterPro"/>
</dbReference>
<dbReference type="Pfam" id="PF00069">
    <property type="entry name" value="Pkinase"/>
    <property type="match status" value="2"/>
</dbReference>
<dbReference type="eggNOG" id="KOG0603">
    <property type="taxonomic scope" value="Eukaryota"/>
</dbReference>
<dbReference type="OMA" id="ILEHSWV"/>
<dbReference type="PANTHER" id="PTHR24347">
    <property type="entry name" value="SERINE/THREONINE-PROTEIN KINASE"/>
    <property type="match status" value="1"/>
</dbReference>
<dbReference type="SUPFAM" id="SSF56112">
    <property type="entry name" value="Protein kinase-like (PK-like)"/>
    <property type="match status" value="2"/>
</dbReference>
<sequence length="725" mass="81210">MPLINKKSSTNTRISQGLESLLIGGSGSSSVKSFEATYKIGRKLMGGSYGTVYEGVNIKTKREFAIKVIERRKLSKHDDASQIREVEILRSLNPLSFTKSTQTESSDRQAAAVQDPNNGIINLVDFYSSPNQYHIVMELARGGDVFDRLAKRKVYTEANARDLCRSMLESVQFLHERGIAHRDIKPENLLLMDEDSDTQLKLADFGFARRFSQTHPDHSMKTKCGTPAFVPPELVLGQPYGPKCDIWSAGCTLFMLLSGRAPFNAKKSGKNAMFRAIRAGDFVFYDDYWKNINIEAKKLVLNMLQVDPSSRMSAKEALESEWINMDDDALRRSSLDKSLAEIVSFSARRKLRGAIGAVMYAVGGGAKFWDISATAFSRDDMHSTGAVNGDQLDEAIAKKEFGKPEKSADVGGLDSTLQEGVEATVWHGTRIDTRKTYAIKVIKRKGLTQSDDATVLNEVSILKSLRHKHIVPLRDFFEEPDTFYLVMHKCRGGDVLDRVASIEQYSEKDARQFSRGLLDGVAFMSERGIAHRDLKPQNLLLEREDDNTQVKICDFGYAKRVYMPQSLTTLCGSLHYVAPELLKNHPYDQSADMWSVGVIIYFLLVGYLPFHSKNQDELFKIIRLGKFSFEPKYWSGISKEAKDLISKLLDVDPSTRLTATQALNSDWMSVVEEKSLVSNDLSSSSVGIRRFSGVSNKTVQWMSKKNKLNLSNITVDSFISSLSSV</sequence>
<dbReference type="Gene3D" id="1.10.510.10">
    <property type="entry name" value="Transferase(Phosphotransferase) domain 1"/>
    <property type="match status" value="2"/>
</dbReference>
<dbReference type="Gene3D" id="3.30.200.20">
    <property type="entry name" value="Phosphorylase Kinase, domain 1"/>
    <property type="match status" value="1"/>
</dbReference>
<gene>
    <name evidence="4" type="ORF">THAOC_03705</name>
</gene>
<evidence type="ECO:0000259" key="3">
    <source>
        <dbReference type="PROSITE" id="PS50011"/>
    </source>
</evidence>
<keyword evidence="1" id="KW-0547">Nucleotide-binding</keyword>
<dbReference type="Proteomes" id="UP000266841">
    <property type="component" value="Unassembled WGS sequence"/>
</dbReference>
<dbReference type="FunFam" id="1.10.510.10:FF:000571">
    <property type="entry name" value="Maternal embryonic leucine zipper kinase"/>
    <property type="match status" value="1"/>
</dbReference>
<dbReference type="PROSITE" id="PS50011">
    <property type="entry name" value="PROTEIN_KINASE_DOM"/>
    <property type="match status" value="2"/>
</dbReference>
<comment type="caution">
    <text evidence="4">The sequence shown here is derived from an EMBL/GenBank/DDBJ whole genome shotgun (WGS) entry which is preliminary data.</text>
</comment>
<dbReference type="OrthoDB" id="197746at2759"/>
<keyword evidence="5" id="KW-1185">Reference proteome</keyword>
<evidence type="ECO:0000313" key="4">
    <source>
        <dbReference type="EMBL" id="EJK74608.1"/>
    </source>
</evidence>
<keyword evidence="2" id="KW-0067">ATP-binding</keyword>
<dbReference type="InterPro" id="IPR011009">
    <property type="entry name" value="Kinase-like_dom_sf"/>
</dbReference>
<protein>
    <recommendedName>
        <fullName evidence="3">Protein kinase domain-containing protein</fullName>
    </recommendedName>
</protein>
<name>K0T758_THAOC</name>
<feature type="domain" description="Protein kinase" evidence="3">
    <location>
        <begin position="411"/>
        <end position="668"/>
    </location>
</feature>
<dbReference type="EMBL" id="AGNL01003503">
    <property type="protein sequence ID" value="EJK74608.1"/>
    <property type="molecule type" value="Genomic_DNA"/>
</dbReference>
<accession>K0T758</accession>
<dbReference type="CDD" id="cd05117">
    <property type="entry name" value="STKc_CAMK"/>
    <property type="match status" value="2"/>
</dbReference>
<dbReference type="SMART" id="SM00220">
    <property type="entry name" value="S_TKc"/>
    <property type="match status" value="2"/>
</dbReference>
<organism evidence="4 5">
    <name type="scientific">Thalassiosira oceanica</name>
    <name type="common">Marine diatom</name>
    <dbReference type="NCBI Taxonomy" id="159749"/>
    <lineage>
        <taxon>Eukaryota</taxon>
        <taxon>Sar</taxon>
        <taxon>Stramenopiles</taxon>
        <taxon>Ochrophyta</taxon>
        <taxon>Bacillariophyta</taxon>
        <taxon>Coscinodiscophyceae</taxon>
        <taxon>Thalassiosirophycidae</taxon>
        <taxon>Thalassiosirales</taxon>
        <taxon>Thalassiosiraceae</taxon>
        <taxon>Thalassiosira</taxon>
    </lineage>
</organism>
<evidence type="ECO:0000256" key="2">
    <source>
        <dbReference type="ARBA" id="ARBA00022840"/>
    </source>
</evidence>
<dbReference type="AlphaFoldDB" id="K0T758"/>
<dbReference type="GO" id="GO:0005524">
    <property type="term" value="F:ATP binding"/>
    <property type="evidence" value="ECO:0007669"/>
    <property type="project" value="UniProtKB-KW"/>
</dbReference>
<dbReference type="PROSITE" id="PS00108">
    <property type="entry name" value="PROTEIN_KINASE_ST"/>
    <property type="match status" value="2"/>
</dbReference>
<evidence type="ECO:0000256" key="1">
    <source>
        <dbReference type="ARBA" id="ARBA00022741"/>
    </source>
</evidence>